<accession>I0WPB2</accession>
<dbReference type="RefSeq" id="WP_007298638.1">
    <property type="nucleotide sequence ID" value="NZ_AJJH01000106.1"/>
</dbReference>
<dbReference type="Gene3D" id="3.40.50.720">
    <property type="entry name" value="NAD(P)-binding Rossmann-like Domain"/>
    <property type="match status" value="1"/>
</dbReference>
<comment type="caution">
    <text evidence="1">The sequence shown here is derived from an EMBL/GenBank/DDBJ whole genome shotgun (WGS) entry which is preliminary data.</text>
</comment>
<dbReference type="PATRIC" id="fig|1165867.3.peg.4027"/>
<reference evidence="1 2" key="1">
    <citation type="journal article" date="2012" name="J. Bacteriol.">
        <title>Draft genome sequence of the nitrophenol-degrading actinomycete Rhodococcus imtechensis RKJ300.</title>
        <authorList>
            <person name="Vikram S."/>
            <person name="Kumar S."/>
            <person name="Subramanian S."/>
            <person name="Raghava G.P."/>
        </authorList>
    </citation>
    <scope>NUCLEOTIDE SEQUENCE [LARGE SCALE GENOMIC DNA]</scope>
    <source>
        <strain evidence="1 2">RKJ300</strain>
    </source>
</reference>
<name>I0WPB2_RHOOP</name>
<sequence>MSHAHVAPPPGLRRVTGKETRRASGIAFFAWTIAVYDFDDDWKRAKRAQLPLGRFGLPEEIAPTAVLLASDPGGNLFVGQVLGPNSGDVMP</sequence>
<dbReference type="InterPro" id="IPR036291">
    <property type="entry name" value="NAD(P)-bd_dom_sf"/>
</dbReference>
<proteinExistence type="predicted"/>
<dbReference type="EMBL" id="AJJH01000106">
    <property type="protein sequence ID" value="EID78228.1"/>
    <property type="molecule type" value="Genomic_DNA"/>
</dbReference>
<evidence type="ECO:0000313" key="2">
    <source>
        <dbReference type="Proteomes" id="UP000006447"/>
    </source>
</evidence>
<gene>
    <name evidence="1" type="ORF">W59_19733</name>
</gene>
<dbReference type="AlphaFoldDB" id="I0WPB2"/>
<evidence type="ECO:0000313" key="1">
    <source>
        <dbReference type="EMBL" id="EID78228.1"/>
    </source>
</evidence>
<dbReference type="SUPFAM" id="SSF51735">
    <property type="entry name" value="NAD(P)-binding Rossmann-fold domains"/>
    <property type="match status" value="1"/>
</dbReference>
<dbReference type="Proteomes" id="UP000006447">
    <property type="component" value="Unassembled WGS sequence"/>
</dbReference>
<organism evidence="1 2">
    <name type="scientific">Rhodococcus opacus RKJ300 = JCM 13270</name>
    <dbReference type="NCBI Taxonomy" id="1165867"/>
    <lineage>
        <taxon>Bacteria</taxon>
        <taxon>Bacillati</taxon>
        <taxon>Actinomycetota</taxon>
        <taxon>Actinomycetes</taxon>
        <taxon>Mycobacteriales</taxon>
        <taxon>Nocardiaceae</taxon>
        <taxon>Rhodococcus</taxon>
    </lineage>
</organism>
<protein>
    <submittedName>
        <fullName evidence="1">Uncharacterized protein</fullName>
    </submittedName>
</protein>